<evidence type="ECO:0000313" key="1">
    <source>
        <dbReference type="EMBL" id="GLF95229.1"/>
    </source>
</evidence>
<accession>A0ABQ5NYA0</accession>
<gene>
    <name evidence="1" type="ORF">SYYSPA8_13050</name>
</gene>
<sequence>MSYRVQYTDQALDSLKKMSSRRRADFSREIGKVALNPYSHGSPVTGRDKRRAVLAGVVTDFWVSQGVLTVTVVSLVHTD</sequence>
<protein>
    <recommendedName>
        <fullName evidence="3">Type II toxin-antitoxin system RelE/ParE family toxin</fullName>
    </recommendedName>
</protein>
<dbReference type="Gene3D" id="3.30.2310.20">
    <property type="entry name" value="RelE-like"/>
    <property type="match status" value="1"/>
</dbReference>
<keyword evidence="2" id="KW-1185">Reference proteome</keyword>
<dbReference type="SUPFAM" id="SSF143011">
    <property type="entry name" value="RelE-like"/>
    <property type="match status" value="1"/>
</dbReference>
<dbReference type="RefSeq" id="WP_323447280.1">
    <property type="nucleotide sequence ID" value="NZ_BSBI01000004.1"/>
</dbReference>
<evidence type="ECO:0000313" key="2">
    <source>
        <dbReference type="Proteomes" id="UP001291653"/>
    </source>
</evidence>
<dbReference type="Proteomes" id="UP001291653">
    <property type="component" value="Unassembled WGS sequence"/>
</dbReference>
<name>A0ABQ5NYA0_9ACTN</name>
<dbReference type="EMBL" id="BSBI01000004">
    <property type="protein sequence ID" value="GLF95229.1"/>
    <property type="molecule type" value="Genomic_DNA"/>
</dbReference>
<comment type="caution">
    <text evidence="1">The sequence shown here is derived from an EMBL/GenBank/DDBJ whole genome shotgun (WGS) entry which is preliminary data.</text>
</comment>
<proteinExistence type="predicted"/>
<dbReference type="InterPro" id="IPR035093">
    <property type="entry name" value="RelE/ParE_toxin_dom_sf"/>
</dbReference>
<reference evidence="1 2" key="1">
    <citation type="submission" date="2022-10" db="EMBL/GenBank/DDBJ databases">
        <title>Draft genome sequence of Streptomyces sp. YSPA8.</title>
        <authorList>
            <person name="Moriuchi R."/>
            <person name="Dohra H."/>
            <person name="Yamamura H."/>
            <person name="Kodani S."/>
        </authorList>
    </citation>
    <scope>NUCLEOTIDE SEQUENCE [LARGE SCALE GENOMIC DNA]</scope>
    <source>
        <strain evidence="1 2">YSPA8</strain>
    </source>
</reference>
<evidence type="ECO:0008006" key="3">
    <source>
        <dbReference type="Google" id="ProtNLM"/>
    </source>
</evidence>
<organism evidence="1 2">
    <name type="scientific">Streptomyces yaizuensis</name>
    <dbReference type="NCBI Taxonomy" id="2989713"/>
    <lineage>
        <taxon>Bacteria</taxon>
        <taxon>Bacillati</taxon>
        <taxon>Actinomycetota</taxon>
        <taxon>Actinomycetes</taxon>
        <taxon>Kitasatosporales</taxon>
        <taxon>Streptomycetaceae</taxon>
        <taxon>Streptomyces</taxon>
    </lineage>
</organism>